<dbReference type="SUPFAM" id="SSF69349">
    <property type="entry name" value="Phage fibre proteins"/>
    <property type="match status" value="2"/>
</dbReference>
<keyword evidence="4" id="KW-1185">Reference proteome</keyword>
<dbReference type="Pfam" id="PF04717">
    <property type="entry name" value="Phage_base_V"/>
    <property type="match status" value="1"/>
</dbReference>
<evidence type="ECO:0000256" key="1">
    <source>
        <dbReference type="ARBA" id="ARBA00005558"/>
    </source>
</evidence>
<dbReference type="Gene3D" id="4.10.220.110">
    <property type="match status" value="1"/>
</dbReference>
<feature type="domain" description="Gp5/Type VI secretion system Vgr protein OB-fold" evidence="2">
    <location>
        <begin position="386"/>
        <end position="451"/>
    </location>
</feature>
<dbReference type="SUPFAM" id="SSF69255">
    <property type="entry name" value="gp5 N-terminal domain-like"/>
    <property type="match status" value="1"/>
</dbReference>
<dbReference type="RefSeq" id="WP_321543581.1">
    <property type="nucleotide sequence ID" value="NZ_JAXIVS010000001.1"/>
</dbReference>
<evidence type="ECO:0000313" key="4">
    <source>
        <dbReference type="Proteomes" id="UP001291309"/>
    </source>
</evidence>
<gene>
    <name evidence="3" type="primary">tssI</name>
    <name evidence="3" type="ORF">SYV04_00610</name>
</gene>
<dbReference type="InterPro" id="IPR037026">
    <property type="entry name" value="Vgr_OB-fold_dom_sf"/>
</dbReference>
<accession>A0ABU5GUI8</accession>
<dbReference type="InterPro" id="IPR017847">
    <property type="entry name" value="T6SS_RhsGE_Vgr_subset"/>
</dbReference>
<protein>
    <submittedName>
        <fullName evidence="3">Type VI secretion system tip protein TssI/VgrG</fullName>
    </submittedName>
</protein>
<organism evidence="3 4">
    <name type="scientific">Hyalangium rubrum</name>
    <dbReference type="NCBI Taxonomy" id="3103134"/>
    <lineage>
        <taxon>Bacteria</taxon>
        <taxon>Pseudomonadati</taxon>
        <taxon>Myxococcota</taxon>
        <taxon>Myxococcia</taxon>
        <taxon>Myxococcales</taxon>
        <taxon>Cystobacterineae</taxon>
        <taxon>Archangiaceae</taxon>
        <taxon>Hyalangium</taxon>
    </lineage>
</organism>
<comment type="caution">
    <text evidence="3">The sequence shown here is derived from an EMBL/GenBank/DDBJ whole genome shotgun (WGS) entry which is preliminary data.</text>
</comment>
<dbReference type="InterPro" id="IPR006531">
    <property type="entry name" value="Gp5/Vgr_OB"/>
</dbReference>
<dbReference type="NCBIfam" id="TIGR03361">
    <property type="entry name" value="VI_Rhs_Vgr"/>
    <property type="match status" value="1"/>
</dbReference>
<evidence type="ECO:0000259" key="2">
    <source>
        <dbReference type="Pfam" id="PF04717"/>
    </source>
</evidence>
<sequence length="776" mass="85296">MDVFTLTCDKLPTETRVMRVSGHEGLSRLYSFTLDLVMPGDEGLSFDMGEAINTAATLDIHEGNGTRRGTFHGILSTVDWVQEVADNAIYRVTLVPRLWRLGLSVHSNVFVDKTVKDIAMDVLLSNGLKEKKDFEFRLGPTKYEKMPHVSQYRESDLDFLSRRLERDGLYYFFEQLDAGEKLIITDAQDKHTASGSVRYFPQGSSETMGTEALHAFVCRHQIRPKQVKLREYDYLRPTMDLMKTDPVVQNGDGDVVSHDENYSTPGEGQRLAKVRSEELKSREVVFEGHGLTYDVRPGYTFDVTAHPRPSFNVSYLAVAVTHEGTQGVLGEGPQQEPQAPTYLVRMEAIPATVQFRPRRLTPIPRIYGTEMGVVDGEQDSTYAQIDSHGRYKVQVFFDENDPRNGKASMWLRMLQPHGGPNEGFHFPLRKNTEVMLVFLGGDPDRPVIAGVVPNTHTPSPVTVDNATHNVILTGGGTRMEIEDNDGAQYLKITTPPESTLLHLGAPDGAGYNVHLSSMGKGLVEFGGDLDIRVDGHQTEEVTLDVREHYKAKRDTTVDSDHKVEVKGKEDYKVHGNQKTEVLSNREVKVTSNQKHEVGGNDEVKVTGNQTVKVTGNQETTVTGNQKNTVTGNQTETITGNVMQTVTGNVTQTHSANLTHTVVGSATVSYVADKKESIVGAEASFKISATSETVLGVKNENIIVSKIDSVLGSAIEAIIGLKVATHLGPSIEVTSVLKLGKRGISLSAIDLEVKNTTGPRIGNAALEIACRAITIFP</sequence>
<dbReference type="EMBL" id="JAXIVS010000001">
    <property type="protein sequence ID" value="MDY7224854.1"/>
    <property type="molecule type" value="Genomic_DNA"/>
</dbReference>
<comment type="similarity">
    <text evidence="1">Belongs to the VgrG protein family.</text>
</comment>
<dbReference type="SUPFAM" id="SSF69279">
    <property type="entry name" value="Phage tail proteins"/>
    <property type="match status" value="2"/>
</dbReference>
<dbReference type="Gene3D" id="3.55.50.10">
    <property type="entry name" value="Baseplate protein-like domains"/>
    <property type="match status" value="1"/>
</dbReference>
<dbReference type="NCBIfam" id="TIGR01646">
    <property type="entry name" value="vgr_GE"/>
    <property type="match status" value="1"/>
</dbReference>
<dbReference type="InterPro" id="IPR006533">
    <property type="entry name" value="T6SS_Vgr_RhsGE"/>
</dbReference>
<evidence type="ECO:0000313" key="3">
    <source>
        <dbReference type="EMBL" id="MDY7224854.1"/>
    </source>
</evidence>
<dbReference type="Gene3D" id="2.30.110.50">
    <property type="match status" value="1"/>
</dbReference>
<dbReference type="Gene3D" id="2.40.50.230">
    <property type="entry name" value="Gp5 N-terminal domain"/>
    <property type="match status" value="1"/>
</dbReference>
<name>A0ABU5GUI8_9BACT</name>
<dbReference type="Proteomes" id="UP001291309">
    <property type="component" value="Unassembled WGS sequence"/>
</dbReference>
<reference evidence="3 4" key="1">
    <citation type="submission" date="2023-12" db="EMBL/GenBank/DDBJ databases">
        <title>the genome sequence of Hyalangium sp. s54d21.</title>
        <authorList>
            <person name="Zhang X."/>
        </authorList>
    </citation>
    <scope>NUCLEOTIDE SEQUENCE [LARGE SCALE GENOMIC DNA]</scope>
    <source>
        <strain evidence="4">s54d21</strain>
    </source>
</reference>
<dbReference type="Pfam" id="PF05954">
    <property type="entry name" value="Phage_GPD"/>
    <property type="match status" value="1"/>
</dbReference>
<proteinExistence type="inferred from homology"/>